<gene>
    <name evidence="1" type="ORF">XE03_1185</name>
</gene>
<sequence length="146" mass="17048">MKKLVFLTLTFLLIVFLTVSCSKNKGSFMDFAAIKDAQRTMTKLTNLMEQYYVENETYPATQEEFVEKIRPYFIVKNAEGQDVDKWVEMVENVFTDKTIHYQTTDPKKTYFAYGRAKDSNSTIVFCRPPLQHIDTTLTVEKTKTKK</sequence>
<evidence type="ECO:0000313" key="2">
    <source>
        <dbReference type="Proteomes" id="UP000053467"/>
    </source>
</evidence>
<dbReference type="Gene3D" id="3.30.700.10">
    <property type="entry name" value="Glycoprotein, Type 4 Pilin"/>
    <property type="match status" value="1"/>
</dbReference>
<proteinExistence type="predicted"/>
<dbReference type="Proteomes" id="UP000053467">
    <property type="component" value="Unassembled WGS sequence"/>
</dbReference>
<reference evidence="2" key="1">
    <citation type="journal article" date="2015" name="MBio">
        <title>Genome-Resolved Metagenomic Analysis Reveals Roles for Candidate Phyla and Other Microbial Community Members in Biogeochemical Transformations in Oil Reservoirs.</title>
        <authorList>
            <person name="Hu P."/>
            <person name="Tom L."/>
            <person name="Singh A."/>
            <person name="Thomas B.C."/>
            <person name="Baker B.J."/>
            <person name="Piceno Y.M."/>
            <person name="Andersen G.L."/>
            <person name="Banfield J.F."/>
        </authorList>
    </citation>
    <scope>NUCLEOTIDE SEQUENCE [LARGE SCALE GENOMIC DNA]</scope>
</reference>
<protein>
    <recommendedName>
        <fullName evidence="3">Type II secretion system protein GspG C-terminal domain-containing protein</fullName>
    </recommendedName>
</protein>
<dbReference type="EMBL" id="LGGX01000011">
    <property type="protein sequence ID" value="KUK86822.1"/>
    <property type="molecule type" value="Genomic_DNA"/>
</dbReference>
<name>A0A101I0K9_UNCT6</name>
<dbReference type="AlphaFoldDB" id="A0A101I0K9"/>
<accession>A0A101I0K9</accession>
<dbReference type="PROSITE" id="PS51257">
    <property type="entry name" value="PROKAR_LIPOPROTEIN"/>
    <property type="match status" value="1"/>
</dbReference>
<organism evidence="1 2">
    <name type="scientific">candidate division TA06 bacterium 34_109</name>
    <dbReference type="NCBI Taxonomy" id="1635277"/>
    <lineage>
        <taxon>Bacteria</taxon>
        <taxon>Bacteria division TA06</taxon>
    </lineage>
</organism>
<comment type="caution">
    <text evidence="1">The sequence shown here is derived from an EMBL/GenBank/DDBJ whole genome shotgun (WGS) entry which is preliminary data.</text>
</comment>
<evidence type="ECO:0000313" key="1">
    <source>
        <dbReference type="EMBL" id="KUK86822.1"/>
    </source>
</evidence>
<evidence type="ECO:0008006" key="3">
    <source>
        <dbReference type="Google" id="ProtNLM"/>
    </source>
</evidence>